<organism evidence="3">
    <name type="scientific">Caenorhabditis remanei</name>
    <name type="common">Caenorhabditis vulgaris</name>
    <dbReference type="NCBI Taxonomy" id="31234"/>
    <lineage>
        <taxon>Eukaryota</taxon>
        <taxon>Metazoa</taxon>
        <taxon>Ecdysozoa</taxon>
        <taxon>Nematoda</taxon>
        <taxon>Chromadorea</taxon>
        <taxon>Rhabditida</taxon>
        <taxon>Rhabditina</taxon>
        <taxon>Rhabditomorpha</taxon>
        <taxon>Rhabditoidea</taxon>
        <taxon>Rhabditidae</taxon>
        <taxon>Peloderinae</taxon>
        <taxon>Caenorhabditis</taxon>
    </lineage>
</organism>
<keyword evidence="3" id="KW-1185">Reference proteome</keyword>
<dbReference type="RefSeq" id="XP_003110187.2">
    <property type="nucleotide sequence ID" value="XM_003110139.2"/>
</dbReference>
<dbReference type="AlphaFoldDB" id="E3M1Z4"/>
<feature type="compositionally biased region" description="Acidic residues" evidence="1">
    <location>
        <begin position="108"/>
        <end position="123"/>
    </location>
</feature>
<dbReference type="GO" id="GO:0000460">
    <property type="term" value="P:maturation of 5.8S rRNA"/>
    <property type="evidence" value="ECO:0007669"/>
    <property type="project" value="TreeGrafter"/>
</dbReference>
<dbReference type="STRING" id="31234.E3M1Z4"/>
<dbReference type="PANTHER" id="PTHR13582:SF0">
    <property type="entry name" value="M-PHASE PHOSPHOPROTEIN 6"/>
    <property type="match status" value="1"/>
</dbReference>
<dbReference type="HOGENOM" id="CLU_1442317_0_0_1"/>
<proteinExistence type="predicted"/>
<dbReference type="EMBL" id="DS268421">
    <property type="protein sequence ID" value="EFO88976.1"/>
    <property type="molecule type" value="Genomic_DNA"/>
</dbReference>
<evidence type="ECO:0000256" key="1">
    <source>
        <dbReference type="SAM" id="MobiDB-lite"/>
    </source>
</evidence>
<dbReference type="PANTHER" id="PTHR13582">
    <property type="entry name" value="M-PHASE PHOSPHOPROTEIN 6"/>
    <property type="match status" value="1"/>
</dbReference>
<sequence>MSASERVVVNELSSSLLDMKFMLKKKKQIEAKGAKRREARLDAKIAEKEKEGEATSSTVVLPAQKPQEICYDLAKLENLKFGRLSFKGFNKDVEVLMEYYERLQNGELSDEEEDGKDVDDQEMAESLGGQKLAALSKKAQTKRERRQDNEKNVEATGTKFNFKDIRKRRNNEEIEGEPERKFMKPQDD</sequence>
<name>E3M1Z4_CAERE</name>
<evidence type="ECO:0000313" key="2">
    <source>
        <dbReference type="EMBL" id="EFO88976.1"/>
    </source>
</evidence>
<reference evidence="2" key="1">
    <citation type="submission" date="2007-07" db="EMBL/GenBank/DDBJ databases">
        <title>PCAP assembly of the Caenorhabditis remanei genome.</title>
        <authorList>
            <consortium name="The Caenorhabditis remanei Sequencing Consortium"/>
            <person name="Wilson R.K."/>
        </authorList>
    </citation>
    <scope>NUCLEOTIDE SEQUENCE [LARGE SCALE GENOMIC DNA]</scope>
    <source>
        <strain evidence="2">PB4641</strain>
    </source>
</reference>
<dbReference type="OMA" id="KLMKYYE"/>
<dbReference type="CTD" id="9804208"/>
<dbReference type="Pfam" id="PF10175">
    <property type="entry name" value="MPP6"/>
    <property type="match status" value="1"/>
</dbReference>
<feature type="region of interest" description="Disordered" evidence="1">
    <location>
        <begin position="106"/>
        <end position="188"/>
    </location>
</feature>
<dbReference type="GeneID" id="9804208"/>
<accession>E3M1Z4</accession>
<dbReference type="FunCoup" id="E3M1Z4">
    <property type="interactions" value="2071"/>
</dbReference>
<feature type="compositionally biased region" description="Basic and acidic residues" evidence="1">
    <location>
        <begin position="177"/>
        <end position="188"/>
    </location>
</feature>
<dbReference type="InterPro" id="IPR019324">
    <property type="entry name" value="MPP6"/>
</dbReference>
<dbReference type="InParanoid" id="E3M1Z4"/>
<gene>
    <name evidence="2" type="ORF">CRE_06650</name>
</gene>
<protein>
    <recommendedName>
        <fullName evidence="4">M-phase phosphoprotein 6</fullName>
    </recommendedName>
</protein>
<feature type="compositionally biased region" description="Basic and acidic residues" evidence="1">
    <location>
        <begin position="141"/>
        <end position="153"/>
    </location>
</feature>
<dbReference type="eggNOG" id="KOG4531">
    <property type="taxonomic scope" value="Eukaryota"/>
</dbReference>
<dbReference type="Proteomes" id="UP000008281">
    <property type="component" value="Unassembled WGS sequence"/>
</dbReference>
<evidence type="ECO:0000313" key="3">
    <source>
        <dbReference type="Proteomes" id="UP000008281"/>
    </source>
</evidence>
<dbReference type="OrthoDB" id="5850324at2759"/>
<evidence type="ECO:0008006" key="4">
    <source>
        <dbReference type="Google" id="ProtNLM"/>
    </source>
</evidence>
<dbReference type="KEGG" id="crq:GCK72_006808"/>